<protein>
    <submittedName>
        <fullName evidence="8">Sugar kinase</fullName>
    </submittedName>
</protein>
<name>A0A974S1N6_PERPY</name>
<dbReference type="PROSITE" id="PS00584">
    <property type="entry name" value="PFKB_KINASES_2"/>
    <property type="match status" value="1"/>
</dbReference>
<proteinExistence type="inferred from homology"/>
<dbReference type="PANTHER" id="PTHR43085:SF1">
    <property type="entry name" value="PSEUDOURIDINE KINASE-RELATED"/>
    <property type="match status" value="1"/>
</dbReference>
<evidence type="ECO:0000313" key="9">
    <source>
        <dbReference type="Proteomes" id="UP000595254"/>
    </source>
</evidence>
<evidence type="ECO:0000256" key="1">
    <source>
        <dbReference type="ARBA" id="ARBA00010688"/>
    </source>
</evidence>
<dbReference type="InterPro" id="IPR011611">
    <property type="entry name" value="PfkB_dom"/>
</dbReference>
<evidence type="ECO:0000256" key="6">
    <source>
        <dbReference type="RuleBase" id="RU003704"/>
    </source>
</evidence>
<sequence length="320" mass="34945">MKNLDVITFGEPMAMFYANEVKPLHLVNSFSRALAGAESNVACGLARLDLHVGYMTKLGNDSFGKFIMEELNKEKVDTMGVRFTNENATGMLIKSKVVEGDPEVEYFRKNSAASTLNTNDLSEEYFGQAKHLHVTGIPSALSTGCHEFSVAAMRFMKQEGKTISFDPNLRPKLWPDKQKMIKEINQLACLADLFLPGMSEAEILTGLSAPEEVADFYISKGVKTVIIKLGAKGAYYKKGSEEGYIKGFVIEEIVDTVGAGDGFAVGVISGLLDGKSIQEAVIRGNAIGALQVMSPGDMDGMPTRLKLDEFIEKQYKVQNS</sequence>
<dbReference type="KEGG" id="ppsr:I6J18_08435"/>
<comment type="similarity">
    <text evidence="1 6">Belongs to the carbohydrate kinase PfkB family.</text>
</comment>
<accession>A0A974S1N6</accession>
<feature type="domain" description="Carbohydrate kinase PfkB" evidence="7">
    <location>
        <begin position="5"/>
        <end position="303"/>
    </location>
</feature>
<dbReference type="InterPro" id="IPR050306">
    <property type="entry name" value="PfkB_Carbo_kinase"/>
</dbReference>
<reference evidence="8 9" key="1">
    <citation type="submission" date="2021-01" db="EMBL/GenBank/DDBJ databases">
        <title>FDA dAtabase for Regulatory Grade micrObial Sequences (FDA-ARGOS): Supporting development and validation of Infectious Disease Dx tests.</title>
        <authorList>
            <person name="Nelson B."/>
            <person name="Plummer A."/>
            <person name="Tallon L."/>
            <person name="Sadzewicz L."/>
            <person name="Zhao X."/>
            <person name="Boylan J."/>
            <person name="Ott S."/>
            <person name="Bowen H."/>
            <person name="Vavikolanu K."/>
            <person name="Mehta A."/>
            <person name="Aluvathingal J."/>
            <person name="Nadendla S."/>
            <person name="Myers T."/>
            <person name="Yan Y."/>
            <person name="Sichtig H."/>
        </authorList>
    </citation>
    <scope>NUCLEOTIDE SEQUENCE [LARGE SCALE GENOMIC DNA]</scope>
    <source>
        <strain evidence="8 9">FDAARGOS_1161</strain>
    </source>
</reference>
<evidence type="ECO:0000256" key="3">
    <source>
        <dbReference type="ARBA" id="ARBA00022741"/>
    </source>
</evidence>
<dbReference type="RefSeq" id="WP_201648084.1">
    <property type="nucleotide sequence ID" value="NZ_CP068053.1"/>
</dbReference>
<dbReference type="PRINTS" id="PR00990">
    <property type="entry name" value="RIBOKINASE"/>
</dbReference>
<dbReference type="Proteomes" id="UP000595254">
    <property type="component" value="Chromosome"/>
</dbReference>
<evidence type="ECO:0000256" key="4">
    <source>
        <dbReference type="ARBA" id="ARBA00022777"/>
    </source>
</evidence>
<dbReference type="Pfam" id="PF00294">
    <property type="entry name" value="PfkB"/>
    <property type="match status" value="1"/>
</dbReference>
<dbReference type="PANTHER" id="PTHR43085">
    <property type="entry name" value="HEXOKINASE FAMILY MEMBER"/>
    <property type="match status" value="1"/>
</dbReference>
<dbReference type="AlphaFoldDB" id="A0A974S1N6"/>
<organism evidence="8 9">
    <name type="scientific">Peribacillus psychrosaccharolyticus</name>
    <name type="common">Bacillus psychrosaccharolyticus</name>
    <dbReference type="NCBI Taxonomy" id="1407"/>
    <lineage>
        <taxon>Bacteria</taxon>
        <taxon>Bacillati</taxon>
        <taxon>Bacillota</taxon>
        <taxon>Bacilli</taxon>
        <taxon>Bacillales</taxon>
        <taxon>Bacillaceae</taxon>
        <taxon>Peribacillus</taxon>
    </lineage>
</organism>
<evidence type="ECO:0000313" key="8">
    <source>
        <dbReference type="EMBL" id="QQT01857.1"/>
    </source>
</evidence>
<dbReference type="InterPro" id="IPR002173">
    <property type="entry name" value="Carboh/pur_kinase_PfkB_CS"/>
</dbReference>
<dbReference type="GO" id="GO:0006000">
    <property type="term" value="P:fructose metabolic process"/>
    <property type="evidence" value="ECO:0007669"/>
    <property type="project" value="UniProtKB-ARBA"/>
</dbReference>
<dbReference type="EMBL" id="CP068053">
    <property type="protein sequence ID" value="QQT01857.1"/>
    <property type="molecule type" value="Genomic_DNA"/>
</dbReference>
<evidence type="ECO:0000259" key="7">
    <source>
        <dbReference type="Pfam" id="PF00294"/>
    </source>
</evidence>
<keyword evidence="4 6" id="KW-0418">Kinase</keyword>
<dbReference type="InterPro" id="IPR002139">
    <property type="entry name" value="Ribo/fructo_kinase"/>
</dbReference>
<evidence type="ECO:0000256" key="2">
    <source>
        <dbReference type="ARBA" id="ARBA00022679"/>
    </source>
</evidence>
<keyword evidence="5" id="KW-0067">ATP-binding</keyword>
<dbReference type="Gene3D" id="3.40.1190.20">
    <property type="match status" value="1"/>
</dbReference>
<dbReference type="CDD" id="cd01166">
    <property type="entry name" value="KdgK"/>
    <property type="match status" value="1"/>
</dbReference>
<dbReference type="GO" id="GO:0005524">
    <property type="term" value="F:ATP binding"/>
    <property type="evidence" value="ECO:0007669"/>
    <property type="project" value="UniProtKB-KW"/>
</dbReference>
<gene>
    <name evidence="8" type="ORF">I6J18_08435</name>
</gene>
<evidence type="ECO:0000256" key="5">
    <source>
        <dbReference type="ARBA" id="ARBA00022840"/>
    </source>
</evidence>
<dbReference type="GO" id="GO:0008865">
    <property type="term" value="F:fructokinase activity"/>
    <property type="evidence" value="ECO:0007669"/>
    <property type="project" value="UniProtKB-ARBA"/>
</dbReference>
<keyword evidence="2 6" id="KW-0808">Transferase</keyword>
<keyword evidence="9" id="KW-1185">Reference proteome</keyword>
<dbReference type="InterPro" id="IPR029056">
    <property type="entry name" value="Ribokinase-like"/>
</dbReference>
<dbReference type="SUPFAM" id="SSF53613">
    <property type="entry name" value="Ribokinase-like"/>
    <property type="match status" value="1"/>
</dbReference>
<keyword evidence="3" id="KW-0547">Nucleotide-binding</keyword>